<dbReference type="Proteomes" id="UP000004348">
    <property type="component" value="Chromosome"/>
</dbReference>
<organism evidence="1">
    <name type="scientific">Candidatus Nitrosarchaeum limnium SFB1</name>
    <dbReference type="NCBI Taxonomy" id="886738"/>
    <lineage>
        <taxon>Archaea</taxon>
        <taxon>Nitrososphaerota</taxon>
        <taxon>Nitrososphaeria</taxon>
        <taxon>Nitrosopumilales</taxon>
        <taxon>Nitrosopumilaceae</taxon>
        <taxon>Nitrosarchaeum</taxon>
    </lineage>
</organism>
<dbReference type="AlphaFoldDB" id="F3KNI0"/>
<dbReference type="HOGENOM" id="CLU_2911330_0_0_2"/>
<reference evidence="1" key="1">
    <citation type="journal article" date="2011" name="PLoS ONE">
        <title>Genome of a low-salinity ammonia-oxidizing archaeon determined by single-cell and metagenomic analysis.</title>
        <authorList>
            <person name="Blainey P.C."/>
            <person name="Mosier A.C."/>
            <person name="Potanina A."/>
            <person name="Francis C.A."/>
            <person name="Quake S.R."/>
        </authorList>
    </citation>
    <scope>NUCLEOTIDE SEQUENCE [LARGE SCALE GENOMIC DNA]</scope>
    <source>
        <strain evidence="1">SFB1</strain>
    </source>
</reference>
<sequence>MKKNWIEKRIKELSSIGGYQKPEMHPDALKLDSNENYVISKQFQQDLINNAKKIVTLENIL</sequence>
<proteinExistence type="predicted"/>
<dbReference type="STRING" id="886738.Nlim_1962"/>
<gene>
    <name evidence="1" type="ORF">Nlim_1962</name>
</gene>
<accession>F3KNI0</accession>
<evidence type="ECO:0000313" key="1">
    <source>
        <dbReference type="EMBL" id="EGG41155.1"/>
    </source>
</evidence>
<dbReference type="EMBL" id="AEGP01000066">
    <property type="protein sequence ID" value="EGG41155.1"/>
    <property type="molecule type" value="Genomic_DNA"/>
</dbReference>
<protein>
    <submittedName>
        <fullName evidence="1">Uncharacterized protein</fullName>
    </submittedName>
</protein>
<comment type="caution">
    <text evidence="1">The sequence shown here is derived from an EMBL/GenBank/DDBJ whole genome shotgun (WGS) entry which is preliminary data.</text>
</comment>
<name>F3KNI0_9ARCH</name>